<keyword evidence="3" id="KW-1185">Reference proteome</keyword>
<proteinExistence type="predicted"/>
<evidence type="ECO:0000259" key="1">
    <source>
        <dbReference type="Pfam" id="PF05368"/>
    </source>
</evidence>
<dbReference type="PANTHER" id="PTHR43162">
    <property type="match status" value="1"/>
</dbReference>
<dbReference type="Gene3D" id="3.40.50.720">
    <property type="entry name" value="NAD(P)-binding Rossmann-like Domain"/>
    <property type="match status" value="1"/>
</dbReference>
<dbReference type="AlphaFoldDB" id="A0A399S2V0"/>
<evidence type="ECO:0000313" key="2">
    <source>
        <dbReference type="EMBL" id="RIJ36883.1"/>
    </source>
</evidence>
<dbReference type="OrthoDB" id="9780595at2"/>
<comment type="caution">
    <text evidence="2">The sequence shown here is derived from an EMBL/GenBank/DDBJ whole genome shotgun (WGS) entry which is preliminary data.</text>
</comment>
<organism evidence="2 3">
    <name type="scientific">Pontibacter oryzae</name>
    <dbReference type="NCBI Taxonomy" id="2304593"/>
    <lineage>
        <taxon>Bacteria</taxon>
        <taxon>Pseudomonadati</taxon>
        <taxon>Bacteroidota</taxon>
        <taxon>Cytophagia</taxon>
        <taxon>Cytophagales</taxon>
        <taxon>Hymenobacteraceae</taxon>
        <taxon>Pontibacter</taxon>
    </lineage>
</organism>
<dbReference type="InterPro" id="IPR051604">
    <property type="entry name" value="Ergot_Alk_Oxidoreductase"/>
</dbReference>
<dbReference type="EMBL" id="QWGE01000004">
    <property type="protein sequence ID" value="RIJ36883.1"/>
    <property type="molecule type" value="Genomic_DNA"/>
</dbReference>
<gene>
    <name evidence="2" type="ORF">D1627_13730</name>
</gene>
<dbReference type="RefSeq" id="WP_119432820.1">
    <property type="nucleotide sequence ID" value="NZ_QWGE01000004.1"/>
</dbReference>
<accession>A0A399S2V0</accession>
<dbReference type="PANTHER" id="PTHR43162:SF1">
    <property type="entry name" value="PRESTALK A DIFFERENTIATION PROTEIN A"/>
    <property type="match status" value="1"/>
</dbReference>
<dbReference type="CDD" id="cd05269">
    <property type="entry name" value="TMR_SDR_a"/>
    <property type="match status" value="1"/>
</dbReference>
<protein>
    <submittedName>
        <fullName evidence="2">SDR family oxidoreductase</fullName>
    </submittedName>
</protein>
<dbReference type="Pfam" id="PF05368">
    <property type="entry name" value="NmrA"/>
    <property type="match status" value="1"/>
</dbReference>
<dbReference type="InterPro" id="IPR036291">
    <property type="entry name" value="NAD(P)-bd_dom_sf"/>
</dbReference>
<dbReference type="InterPro" id="IPR008030">
    <property type="entry name" value="NmrA-like"/>
</dbReference>
<feature type="domain" description="NmrA-like" evidence="1">
    <location>
        <begin position="2"/>
        <end position="263"/>
    </location>
</feature>
<name>A0A399S2V0_9BACT</name>
<reference evidence="3" key="1">
    <citation type="submission" date="2018-08" db="EMBL/GenBank/DDBJ databases">
        <title>Mucilaginibacter sp. MYSH2.</title>
        <authorList>
            <person name="Seo T."/>
        </authorList>
    </citation>
    <scope>NUCLEOTIDE SEQUENCE [LARGE SCALE GENOMIC DNA]</scope>
    <source>
        <strain evidence="3">KIRAN</strain>
    </source>
</reference>
<dbReference type="Gene3D" id="3.90.25.10">
    <property type="entry name" value="UDP-galactose 4-epimerase, domain 1"/>
    <property type="match status" value="1"/>
</dbReference>
<evidence type="ECO:0000313" key="3">
    <source>
        <dbReference type="Proteomes" id="UP000266005"/>
    </source>
</evidence>
<dbReference type="Proteomes" id="UP000266005">
    <property type="component" value="Unassembled WGS sequence"/>
</dbReference>
<sequence>MHTTILVTGATGTVGREVVKQLSMLDGDIRVRAGVHSLIKGENLKRLPDVEIVEIDFEEPESLHAAFTHADKVCMIVPFADDQVQMAKTLIDEAKKAGVKHIVSLSAMGADAEHGILMGRMHREVEEYIKQSGISYTFLRPSSFMQNYIDYSAESIKKEGRFYMPTGDGKVSYVDARDIAAVGVEALTSAGHEGKAYEITGPEALSNYEVAQLLSEVTGKQIEFEDVPEPAAKKAMAEEGMPEWMADALLELYKVYKAGHAAKLTSTVQEVTGRKPHTMRQFLEDHKDCFM</sequence>
<dbReference type="SUPFAM" id="SSF51735">
    <property type="entry name" value="NAD(P)-binding Rossmann-fold domains"/>
    <property type="match status" value="1"/>
</dbReference>